<dbReference type="Proteomes" id="UP000324897">
    <property type="component" value="Unassembled WGS sequence"/>
</dbReference>
<dbReference type="InterPro" id="IPR045501">
    <property type="entry name" value="DUF6490"/>
</dbReference>
<dbReference type="PANTHER" id="PTHR46610">
    <property type="entry name" value="OS05G0181300 PROTEIN"/>
    <property type="match status" value="1"/>
</dbReference>
<organism evidence="3 4">
    <name type="scientific">Eragrostis curvula</name>
    <name type="common">weeping love grass</name>
    <dbReference type="NCBI Taxonomy" id="38414"/>
    <lineage>
        <taxon>Eukaryota</taxon>
        <taxon>Viridiplantae</taxon>
        <taxon>Streptophyta</taxon>
        <taxon>Embryophyta</taxon>
        <taxon>Tracheophyta</taxon>
        <taxon>Spermatophyta</taxon>
        <taxon>Magnoliopsida</taxon>
        <taxon>Liliopsida</taxon>
        <taxon>Poales</taxon>
        <taxon>Poaceae</taxon>
        <taxon>PACMAD clade</taxon>
        <taxon>Chloridoideae</taxon>
        <taxon>Eragrostideae</taxon>
        <taxon>Eragrostidinae</taxon>
        <taxon>Eragrostis</taxon>
    </lineage>
</organism>
<keyword evidence="2" id="KW-0472">Membrane</keyword>
<evidence type="ECO:0000313" key="4">
    <source>
        <dbReference type="Proteomes" id="UP000324897"/>
    </source>
</evidence>
<keyword evidence="4" id="KW-1185">Reference proteome</keyword>
<feature type="non-terminal residue" evidence="3">
    <location>
        <position position="1"/>
    </location>
</feature>
<accession>A0A5J9SJS3</accession>
<protein>
    <submittedName>
        <fullName evidence="3">Uncharacterized protein</fullName>
    </submittedName>
</protein>
<feature type="compositionally biased region" description="Basic and acidic residues" evidence="1">
    <location>
        <begin position="15"/>
        <end position="28"/>
    </location>
</feature>
<dbReference type="AlphaFoldDB" id="A0A5J9SJS3"/>
<dbReference type="Gramene" id="TVT99203">
    <property type="protein sequence ID" value="TVT99203"/>
    <property type="gene ID" value="EJB05_55444"/>
</dbReference>
<feature type="transmembrane region" description="Helical" evidence="2">
    <location>
        <begin position="62"/>
        <end position="79"/>
    </location>
</feature>
<name>A0A5J9SJS3_9POAL</name>
<reference evidence="3 4" key="1">
    <citation type="journal article" date="2019" name="Sci. Rep.">
        <title>A high-quality genome of Eragrostis curvula grass provides insights into Poaceae evolution and supports new strategies to enhance forage quality.</title>
        <authorList>
            <person name="Carballo J."/>
            <person name="Santos B.A.C.M."/>
            <person name="Zappacosta D."/>
            <person name="Garbus I."/>
            <person name="Selva J.P."/>
            <person name="Gallo C.A."/>
            <person name="Diaz A."/>
            <person name="Albertini E."/>
            <person name="Caccamo M."/>
            <person name="Echenique V."/>
        </authorList>
    </citation>
    <scope>NUCLEOTIDE SEQUENCE [LARGE SCALE GENOMIC DNA]</scope>
    <source>
        <strain evidence="4">cv. Victoria</strain>
        <tissue evidence="3">Leaf</tissue>
    </source>
</reference>
<evidence type="ECO:0000256" key="2">
    <source>
        <dbReference type="SAM" id="Phobius"/>
    </source>
</evidence>
<gene>
    <name evidence="3" type="ORF">EJB05_55444</name>
</gene>
<sequence length="173" mass="18944">MDHKTCGGLVVVSGSDDRQQSHEQEQEPPHIADVALSCGLGALATYSFAIAAWRARQDTGDVAFVAGAYAALATLFVCLRRAERLAPDSPAAERRQLHFAVWALSTALSCAFAYRVSLVMQLAELVVVIWCMTSFVVLMGFYMLVLCNCKDRHDQVGFDDVTVGQRDPFIKTV</sequence>
<dbReference type="Pfam" id="PF20100">
    <property type="entry name" value="DUF6490"/>
    <property type="match status" value="1"/>
</dbReference>
<evidence type="ECO:0000256" key="1">
    <source>
        <dbReference type="SAM" id="MobiDB-lite"/>
    </source>
</evidence>
<feature type="region of interest" description="Disordered" evidence="1">
    <location>
        <begin position="1"/>
        <end position="28"/>
    </location>
</feature>
<feature type="transmembrane region" description="Helical" evidence="2">
    <location>
        <begin position="99"/>
        <end position="116"/>
    </location>
</feature>
<dbReference type="OrthoDB" id="687800at2759"/>
<dbReference type="PANTHER" id="PTHR46610:SF20">
    <property type="entry name" value="OS05G0181300 PROTEIN"/>
    <property type="match status" value="1"/>
</dbReference>
<proteinExistence type="predicted"/>
<keyword evidence="2" id="KW-1133">Transmembrane helix</keyword>
<keyword evidence="2" id="KW-0812">Transmembrane</keyword>
<dbReference type="EMBL" id="RWGY01000746">
    <property type="protein sequence ID" value="TVT99203.1"/>
    <property type="molecule type" value="Genomic_DNA"/>
</dbReference>
<evidence type="ECO:0000313" key="3">
    <source>
        <dbReference type="EMBL" id="TVT99203.1"/>
    </source>
</evidence>
<comment type="caution">
    <text evidence="3">The sequence shown here is derived from an EMBL/GenBank/DDBJ whole genome shotgun (WGS) entry which is preliminary data.</text>
</comment>
<feature type="transmembrane region" description="Helical" evidence="2">
    <location>
        <begin position="122"/>
        <end position="145"/>
    </location>
</feature>